<dbReference type="Pfam" id="PF01521">
    <property type="entry name" value="Fe-S_biosyn"/>
    <property type="match status" value="1"/>
</dbReference>
<proteinExistence type="inferred from homology"/>
<reference evidence="3 4" key="1">
    <citation type="submission" date="2018-11" db="EMBL/GenBank/DDBJ databases">
        <authorList>
            <consortium name="Pathogen Informatics"/>
        </authorList>
    </citation>
    <scope>NUCLEOTIDE SEQUENCE [LARGE SCALE GENOMIC DNA]</scope>
</reference>
<sequence>MRFHVNTQLSSAMLRSTRLPARIAPILSRNYCTSSSLKPLTSEDIRVTERAQQRLKEVLSQGERLRVEVDGGGCSGFEYKIKLDKKLQNDDRLWKRDNVEIVVDEVS</sequence>
<feature type="domain" description="Core" evidence="2">
    <location>
        <begin position="45"/>
        <end position="105"/>
    </location>
</feature>
<accession>A0A3P7IS19</accession>
<dbReference type="GO" id="GO:0051539">
    <property type="term" value="F:4 iron, 4 sulfur cluster binding"/>
    <property type="evidence" value="ECO:0007669"/>
    <property type="project" value="TreeGrafter"/>
</dbReference>
<dbReference type="InterPro" id="IPR035903">
    <property type="entry name" value="HesB-like_dom_sf"/>
</dbReference>
<evidence type="ECO:0000313" key="3">
    <source>
        <dbReference type="EMBL" id="VDM69849.1"/>
    </source>
</evidence>
<dbReference type="PANTHER" id="PTHR43011:SF1">
    <property type="entry name" value="IRON-SULFUR CLUSTER ASSEMBLY 2 HOMOLOG, MITOCHONDRIAL"/>
    <property type="match status" value="1"/>
</dbReference>
<gene>
    <name evidence="3" type="ORF">SVUK_LOCUS4847</name>
</gene>
<dbReference type="Proteomes" id="UP000270094">
    <property type="component" value="Unassembled WGS sequence"/>
</dbReference>
<dbReference type="PANTHER" id="PTHR43011">
    <property type="entry name" value="IRON-SULFUR CLUSTER ASSEMBLY 2 HOMOLOG, MITOCHONDRIAL"/>
    <property type="match status" value="1"/>
</dbReference>
<dbReference type="GO" id="GO:0016226">
    <property type="term" value="P:iron-sulfur cluster assembly"/>
    <property type="evidence" value="ECO:0007669"/>
    <property type="project" value="TreeGrafter"/>
</dbReference>
<dbReference type="InterPro" id="IPR000361">
    <property type="entry name" value="ATAP_core_dom"/>
</dbReference>
<evidence type="ECO:0000313" key="4">
    <source>
        <dbReference type="Proteomes" id="UP000270094"/>
    </source>
</evidence>
<dbReference type="GO" id="GO:0051537">
    <property type="term" value="F:2 iron, 2 sulfur cluster binding"/>
    <property type="evidence" value="ECO:0007669"/>
    <property type="project" value="TreeGrafter"/>
</dbReference>
<dbReference type="GO" id="GO:0005506">
    <property type="term" value="F:iron ion binding"/>
    <property type="evidence" value="ECO:0007669"/>
    <property type="project" value="TreeGrafter"/>
</dbReference>
<organism evidence="3 4">
    <name type="scientific">Strongylus vulgaris</name>
    <name type="common">Blood worm</name>
    <dbReference type="NCBI Taxonomy" id="40348"/>
    <lineage>
        <taxon>Eukaryota</taxon>
        <taxon>Metazoa</taxon>
        <taxon>Ecdysozoa</taxon>
        <taxon>Nematoda</taxon>
        <taxon>Chromadorea</taxon>
        <taxon>Rhabditida</taxon>
        <taxon>Rhabditina</taxon>
        <taxon>Rhabditomorpha</taxon>
        <taxon>Strongyloidea</taxon>
        <taxon>Strongylidae</taxon>
        <taxon>Strongylus</taxon>
    </lineage>
</organism>
<comment type="similarity">
    <text evidence="1">Belongs to the HesB/IscA family.</text>
</comment>
<name>A0A3P7IS19_STRVU</name>
<dbReference type="Gene3D" id="2.60.300.12">
    <property type="entry name" value="HesB-like domain"/>
    <property type="match status" value="1"/>
</dbReference>
<dbReference type="EMBL" id="UYYB01013763">
    <property type="protein sequence ID" value="VDM69849.1"/>
    <property type="molecule type" value="Genomic_DNA"/>
</dbReference>
<dbReference type="SUPFAM" id="SSF89360">
    <property type="entry name" value="HesB-like domain"/>
    <property type="match status" value="1"/>
</dbReference>
<evidence type="ECO:0000256" key="1">
    <source>
        <dbReference type="ARBA" id="ARBA00006718"/>
    </source>
</evidence>
<keyword evidence="4" id="KW-1185">Reference proteome</keyword>
<dbReference type="AlphaFoldDB" id="A0A3P7IS19"/>
<protein>
    <recommendedName>
        <fullName evidence="2">Core domain-containing protein</fullName>
    </recommendedName>
</protein>
<evidence type="ECO:0000259" key="2">
    <source>
        <dbReference type="Pfam" id="PF01521"/>
    </source>
</evidence>
<dbReference type="OrthoDB" id="1938621at2759"/>
<dbReference type="GO" id="GO:0005739">
    <property type="term" value="C:mitochondrion"/>
    <property type="evidence" value="ECO:0007669"/>
    <property type="project" value="TreeGrafter"/>
</dbReference>